<keyword evidence="1" id="KW-0234">DNA repair</keyword>
<dbReference type="EC" id="5.6.2.3" evidence="1"/>
<comment type="caution">
    <text evidence="3">The sequence shown here is derived from an EMBL/GenBank/DDBJ whole genome shotgun (WGS) entry which is preliminary data.</text>
</comment>
<dbReference type="InterPro" id="IPR010285">
    <property type="entry name" value="DNA_helicase_pif1-like_DEAD"/>
</dbReference>
<evidence type="ECO:0000256" key="1">
    <source>
        <dbReference type="RuleBase" id="RU363044"/>
    </source>
</evidence>
<dbReference type="Gene3D" id="3.40.50.300">
    <property type="entry name" value="P-loop containing nucleotide triphosphate hydrolases"/>
    <property type="match status" value="1"/>
</dbReference>
<dbReference type="PANTHER" id="PTHR10492:SF96">
    <property type="entry name" value="ATP-DEPENDENT DNA HELICASE"/>
    <property type="match status" value="1"/>
</dbReference>
<evidence type="ECO:0000313" key="4">
    <source>
        <dbReference type="Proteomes" id="UP001151760"/>
    </source>
</evidence>
<keyword evidence="1" id="KW-0227">DNA damage</keyword>
<keyword evidence="1" id="KW-0067">ATP-binding</keyword>
<proteinExistence type="inferred from homology"/>
<keyword evidence="1 3" id="KW-0347">Helicase</keyword>
<evidence type="ECO:0000313" key="3">
    <source>
        <dbReference type="EMBL" id="GJT94771.1"/>
    </source>
</evidence>
<dbReference type="EMBL" id="BQNB010020327">
    <property type="protein sequence ID" value="GJT94771.1"/>
    <property type="molecule type" value="Genomic_DNA"/>
</dbReference>
<reference evidence="3" key="2">
    <citation type="submission" date="2022-01" db="EMBL/GenBank/DDBJ databases">
        <authorList>
            <person name="Yamashiro T."/>
            <person name="Shiraishi A."/>
            <person name="Satake H."/>
            <person name="Nakayama K."/>
        </authorList>
    </citation>
    <scope>NUCLEOTIDE SEQUENCE</scope>
</reference>
<comment type="cofactor">
    <cofactor evidence="1">
        <name>Mg(2+)</name>
        <dbReference type="ChEBI" id="CHEBI:18420"/>
    </cofactor>
</comment>
<gene>
    <name evidence="3" type="ORF">Tco_1090289</name>
</gene>
<name>A0ABQ5I3S0_9ASTR</name>
<keyword evidence="1" id="KW-0378">Hydrolase</keyword>
<comment type="similarity">
    <text evidence="1">Belongs to the helicase family.</text>
</comment>
<evidence type="ECO:0000259" key="2">
    <source>
        <dbReference type="Pfam" id="PF05970"/>
    </source>
</evidence>
<organism evidence="3 4">
    <name type="scientific">Tanacetum coccineum</name>
    <dbReference type="NCBI Taxonomy" id="301880"/>
    <lineage>
        <taxon>Eukaryota</taxon>
        <taxon>Viridiplantae</taxon>
        <taxon>Streptophyta</taxon>
        <taxon>Embryophyta</taxon>
        <taxon>Tracheophyta</taxon>
        <taxon>Spermatophyta</taxon>
        <taxon>Magnoliopsida</taxon>
        <taxon>eudicotyledons</taxon>
        <taxon>Gunneridae</taxon>
        <taxon>Pentapetalae</taxon>
        <taxon>asterids</taxon>
        <taxon>campanulids</taxon>
        <taxon>Asterales</taxon>
        <taxon>Asteraceae</taxon>
        <taxon>Asteroideae</taxon>
        <taxon>Anthemideae</taxon>
        <taxon>Anthemidinae</taxon>
        <taxon>Tanacetum</taxon>
    </lineage>
</organism>
<keyword evidence="1" id="KW-0547">Nucleotide-binding</keyword>
<dbReference type="SUPFAM" id="SSF52540">
    <property type="entry name" value="P-loop containing nucleoside triphosphate hydrolases"/>
    <property type="match status" value="1"/>
</dbReference>
<reference evidence="3" key="1">
    <citation type="journal article" date="2022" name="Int. J. Mol. Sci.">
        <title>Draft Genome of Tanacetum Coccineum: Genomic Comparison of Closely Related Tanacetum-Family Plants.</title>
        <authorList>
            <person name="Yamashiro T."/>
            <person name="Shiraishi A."/>
            <person name="Nakayama K."/>
            <person name="Satake H."/>
        </authorList>
    </citation>
    <scope>NUCLEOTIDE SEQUENCE</scope>
</reference>
<dbReference type="GO" id="GO:0004386">
    <property type="term" value="F:helicase activity"/>
    <property type="evidence" value="ECO:0007669"/>
    <property type="project" value="UniProtKB-KW"/>
</dbReference>
<comment type="catalytic activity">
    <reaction evidence="1">
        <text>ATP + H2O = ADP + phosphate + H(+)</text>
        <dbReference type="Rhea" id="RHEA:13065"/>
        <dbReference type="ChEBI" id="CHEBI:15377"/>
        <dbReference type="ChEBI" id="CHEBI:15378"/>
        <dbReference type="ChEBI" id="CHEBI:30616"/>
        <dbReference type="ChEBI" id="CHEBI:43474"/>
        <dbReference type="ChEBI" id="CHEBI:456216"/>
        <dbReference type="EC" id="5.6.2.3"/>
    </reaction>
</comment>
<dbReference type="Pfam" id="PF05970">
    <property type="entry name" value="PIF1"/>
    <property type="match status" value="1"/>
</dbReference>
<protein>
    <recommendedName>
        <fullName evidence="1">ATP-dependent DNA helicase</fullName>
        <ecNumber evidence="1">5.6.2.3</ecNumber>
    </recommendedName>
</protein>
<sequence length="418" mass="48721">MFTMTSFGAYVDESTNNGRGPYVFKILEQIHHWIGSGSRGPELELVRESIGFLDMHNELVQLFCTARDKCDGQDMPEFRLRLYNVVRAREYDFPSSQTLSGDVAFGGSGSRGPELELVRESFGFLDMHNELVQLFCTARDKCDGQDMPEFRLRLYNVFRAREYDFPSSQTLSTRFHLLFVFGELGFYPEMKQRVHDDKKRLSMNILANAKAVCMQDQVCSKKFPRKYNDTTFFDKDGYDHYRRRETDVYATRRCVELDNSYTMPYKREICLTFHAHINVDIMVGNLYGMRARRRGNNKKRARIDWKTSVRASKYRVLMEEKSYNRVLLAQEVKILEIKLNTYQKRIYDLIITCITANQHEPIFVYGHGGTCKTFLWKEIVGALRSEDKIVLAVASFGMASLRLPSGWTAHLRFKLLLN</sequence>
<accession>A0ABQ5I3S0</accession>
<dbReference type="Proteomes" id="UP001151760">
    <property type="component" value="Unassembled WGS sequence"/>
</dbReference>
<dbReference type="InterPro" id="IPR027417">
    <property type="entry name" value="P-loop_NTPase"/>
</dbReference>
<keyword evidence="1" id="KW-0233">DNA recombination</keyword>
<dbReference type="PANTHER" id="PTHR10492">
    <property type="match status" value="1"/>
</dbReference>
<keyword evidence="4" id="KW-1185">Reference proteome</keyword>
<feature type="domain" description="DNA helicase Pif1-like DEAD-box helicase" evidence="2">
    <location>
        <begin position="338"/>
        <end position="415"/>
    </location>
</feature>